<comment type="caution">
    <text evidence="2">The sequence shown here is derived from an EMBL/GenBank/DDBJ whole genome shotgun (WGS) entry which is preliminary data.</text>
</comment>
<protein>
    <recommendedName>
        <fullName evidence="4">DUF541 domain-containing protein</fullName>
    </recommendedName>
</protein>
<accession>A0A7W9B9R9</accession>
<dbReference type="Proteomes" id="UP000546200">
    <property type="component" value="Unassembled WGS sequence"/>
</dbReference>
<dbReference type="InterPro" id="IPR052022">
    <property type="entry name" value="26kDa_periplasmic_antigen"/>
</dbReference>
<proteinExistence type="predicted"/>
<gene>
    <name evidence="2" type="ORF">FHS94_000056</name>
</gene>
<reference evidence="2 3" key="1">
    <citation type="submission" date="2020-08" db="EMBL/GenBank/DDBJ databases">
        <title>Genomic Encyclopedia of Type Strains, Phase IV (KMG-IV): sequencing the most valuable type-strain genomes for metagenomic binning, comparative biology and taxonomic classification.</title>
        <authorList>
            <person name="Goeker M."/>
        </authorList>
    </citation>
    <scope>NUCLEOTIDE SEQUENCE [LARGE SCALE GENOMIC DNA]</scope>
    <source>
        <strain evidence="2 3">DSM 100044</strain>
    </source>
</reference>
<dbReference type="Gene3D" id="3.30.110.170">
    <property type="entry name" value="Protein of unknown function (DUF541), domain 1"/>
    <property type="match status" value="1"/>
</dbReference>
<dbReference type="PANTHER" id="PTHR34387:SF1">
    <property type="entry name" value="PERIPLASMIC IMMUNOGENIC PROTEIN"/>
    <property type="match status" value="1"/>
</dbReference>
<evidence type="ECO:0000313" key="2">
    <source>
        <dbReference type="EMBL" id="MBB5713237.1"/>
    </source>
</evidence>
<keyword evidence="3" id="KW-1185">Reference proteome</keyword>
<evidence type="ECO:0000256" key="1">
    <source>
        <dbReference type="SAM" id="SignalP"/>
    </source>
</evidence>
<feature type="chain" id="PRO_5030819838" description="DUF541 domain-containing protein" evidence="1">
    <location>
        <begin position="24"/>
        <end position="244"/>
    </location>
</feature>
<dbReference type="Gene3D" id="3.30.70.2970">
    <property type="entry name" value="Protein of unknown function (DUF541), domain 2"/>
    <property type="match status" value="1"/>
</dbReference>
<feature type="signal peptide" evidence="1">
    <location>
        <begin position="1"/>
        <end position="23"/>
    </location>
</feature>
<evidence type="ECO:0000313" key="3">
    <source>
        <dbReference type="Proteomes" id="UP000546200"/>
    </source>
</evidence>
<dbReference type="InterPro" id="IPR007497">
    <property type="entry name" value="SIMPL/DUF541"/>
</dbReference>
<dbReference type="GO" id="GO:0006974">
    <property type="term" value="P:DNA damage response"/>
    <property type="evidence" value="ECO:0007669"/>
    <property type="project" value="TreeGrafter"/>
</dbReference>
<dbReference type="PANTHER" id="PTHR34387">
    <property type="entry name" value="SLR1258 PROTEIN"/>
    <property type="match status" value="1"/>
</dbReference>
<dbReference type="Pfam" id="PF04402">
    <property type="entry name" value="SIMPL"/>
    <property type="match status" value="1"/>
</dbReference>
<sequence length="244" mass="25211">MRKMTWQIAALALAGASAASAGAQVAPAVEPMVPASGTVLDVTAQGLSTRVPDVATIRAGVVTQGTTAATALSDNAARMGRVLQALRRAGVAARDISTSSVTLQPQYRYGENQPPVITGYQATNSVAVRFRDIARAGTILDALVAEGANQIDGPALAIDDPDAALNEARADAVKRARTRADLYARAAGLNVVRVVSIAEAGQDTGEPGQPPMVQMRMAAAAPRTEIVAGEKQVSATLSVRFLLR</sequence>
<dbReference type="AlphaFoldDB" id="A0A7W9B9R9"/>
<organism evidence="2 3">
    <name type="scientific">Sphingomonas aerophila</name>
    <dbReference type="NCBI Taxonomy" id="1344948"/>
    <lineage>
        <taxon>Bacteria</taxon>
        <taxon>Pseudomonadati</taxon>
        <taxon>Pseudomonadota</taxon>
        <taxon>Alphaproteobacteria</taxon>
        <taxon>Sphingomonadales</taxon>
        <taxon>Sphingomonadaceae</taxon>
        <taxon>Sphingomonas</taxon>
    </lineage>
</organism>
<keyword evidence="1" id="KW-0732">Signal</keyword>
<evidence type="ECO:0008006" key="4">
    <source>
        <dbReference type="Google" id="ProtNLM"/>
    </source>
</evidence>
<dbReference type="EMBL" id="JACIJK010000001">
    <property type="protein sequence ID" value="MBB5713237.1"/>
    <property type="molecule type" value="Genomic_DNA"/>
</dbReference>
<name>A0A7W9B9R9_9SPHN</name>